<dbReference type="PANTHER" id="PTHR46124">
    <property type="entry name" value="D-AMINOACYL-TRNA DEACYLASE"/>
    <property type="match status" value="1"/>
</dbReference>
<dbReference type="Gene3D" id="3.20.20.140">
    <property type="entry name" value="Metal-dependent hydrolases"/>
    <property type="match status" value="1"/>
</dbReference>
<dbReference type="EMBL" id="CP049074">
    <property type="protein sequence ID" value="QKQ99417.1"/>
    <property type="molecule type" value="Genomic_DNA"/>
</dbReference>
<dbReference type="PANTHER" id="PTHR46124:SF2">
    <property type="entry name" value="D-AMINOACYL-TRNA DEACYLASE"/>
    <property type="match status" value="1"/>
</dbReference>
<dbReference type="RefSeq" id="WP_174629293.1">
    <property type="nucleotide sequence ID" value="NZ_CP049074.1"/>
</dbReference>
<feature type="binding site" evidence="1">
    <location>
        <position position="175"/>
    </location>
    <ligand>
        <name>a divalent metal cation</name>
        <dbReference type="ChEBI" id="CHEBI:60240"/>
        <label>1</label>
    </ligand>
</feature>
<dbReference type="KEGG" id="mten:GWK48_02525"/>
<gene>
    <name evidence="2" type="ORF">GWK48_02525</name>
</gene>
<feature type="binding site" evidence="1">
    <location>
        <position position="104"/>
    </location>
    <ligand>
        <name>a divalent metal cation</name>
        <dbReference type="ChEBI" id="CHEBI:60240"/>
        <label>2</label>
    </ligand>
</feature>
<dbReference type="Pfam" id="PF01026">
    <property type="entry name" value="TatD_DNase"/>
    <property type="match status" value="1"/>
</dbReference>
<feature type="binding site" evidence="1">
    <location>
        <position position="6"/>
    </location>
    <ligand>
        <name>a divalent metal cation</name>
        <dbReference type="ChEBI" id="CHEBI:60240"/>
        <label>1</label>
    </ligand>
</feature>
<feature type="binding site" evidence="1">
    <location>
        <position position="127"/>
    </location>
    <ligand>
        <name>a divalent metal cation</name>
        <dbReference type="ChEBI" id="CHEBI:60240"/>
        <label>2</label>
    </ligand>
</feature>
<sequence>MLYDAHCHCSGLKTDYDVFVASVSMDLKSSLETLKMGGKVLRGVGIHPWNAGNGELERVRALVEEADFIGEVGLDYRLSKADRETQVAYFNAFLDWPDKTVNVHALDSWEDSLNLLLRRGIRRAIFHWYTGPLHLIKDIEGAGYFISVNPSVTFQEKHQKVVSEAPMEILLTESDGGYVYRGRLLEPWMVRESISFISRAKGLEEREVERVIESNFKRAYNIVEV</sequence>
<evidence type="ECO:0000313" key="3">
    <source>
        <dbReference type="Proteomes" id="UP000509301"/>
    </source>
</evidence>
<dbReference type="AlphaFoldDB" id="A0A6N0NVG1"/>
<keyword evidence="3" id="KW-1185">Reference proteome</keyword>
<evidence type="ECO:0000256" key="1">
    <source>
        <dbReference type="PIRSR" id="PIRSR005902-1"/>
    </source>
</evidence>
<protein>
    <submittedName>
        <fullName evidence="2">TatD family deoxyribonuclease</fullName>
    </submittedName>
</protein>
<accession>A0A6N0NVG1</accession>
<dbReference type="InterPro" id="IPR001130">
    <property type="entry name" value="TatD-like"/>
</dbReference>
<dbReference type="SUPFAM" id="SSF51556">
    <property type="entry name" value="Metallo-dependent hydrolases"/>
    <property type="match status" value="1"/>
</dbReference>
<evidence type="ECO:0000313" key="2">
    <source>
        <dbReference type="EMBL" id="QKQ99417.1"/>
    </source>
</evidence>
<dbReference type="GeneID" id="55640787"/>
<organism evidence="2 3">
    <name type="scientific">Metallosphaera tengchongensis</name>
    <dbReference type="NCBI Taxonomy" id="1532350"/>
    <lineage>
        <taxon>Archaea</taxon>
        <taxon>Thermoproteota</taxon>
        <taxon>Thermoprotei</taxon>
        <taxon>Sulfolobales</taxon>
        <taxon>Sulfolobaceae</taxon>
        <taxon>Metallosphaera</taxon>
    </lineage>
</organism>
<dbReference type="GO" id="GO:0046872">
    <property type="term" value="F:metal ion binding"/>
    <property type="evidence" value="ECO:0007669"/>
    <property type="project" value="UniProtKB-KW"/>
</dbReference>
<reference evidence="2 3" key="1">
    <citation type="submission" date="2020-02" db="EMBL/GenBank/DDBJ databases">
        <title>Comparative genome analysis reveals the metabolism and evolution of the thermophilic archaeal genus Metallosphaera.</title>
        <authorList>
            <person name="Jiang C."/>
        </authorList>
    </citation>
    <scope>NUCLEOTIDE SEQUENCE [LARGE SCALE GENOMIC DNA]</scope>
    <source>
        <strain evidence="2 3">Ric-A</strain>
    </source>
</reference>
<proteinExistence type="predicted"/>
<dbReference type="InterPro" id="IPR032466">
    <property type="entry name" value="Metal_Hydrolase"/>
</dbReference>
<dbReference type="CDD" id="cd01310">
    <property type="entry name" value="TatD_DNAse"/>
    <property type="match status" value="1"/>
</dbReference>
<dbReference type="PIRSF" id="PIRSF005902">
    <property type="entry name" value="DNase_TatD"/>
    <property type="match status" value="1"/>
</dbReference>
<feature type="binding site" evidence="1">
    <location>
        <position position="8"/>
    </location>
    <ligand>
        <name>a divalent metal cation</name>
        <dbReference type="ChEBI" id="CHEBI:60240"/>
        <label>1</label>
    </ligand>
</feature>
<dbReference type="GO" id="GO:0016788">
    <property type="term" value="F:hydrolase activity, acting on ester bonds"/>
    <property type="evidence" value="ECO:0007669"/>
    <property type="project" value="InterPro"/>
</dbReference>
<keyword evidence="1" id="KW-0479">Metal-binding</keyword>
<dbReference type="OrthoDB" id="26412at2157"/>
<feature type="binding site" evidence="1">
    <location>
        <position position="71"/>
    </location>
    <ligand>
        <name>a divalent metal cation</name>
        <dbReference type="ChEBI" id="CHEBI:60240"/>
        <label>1</label>
    </ligand>
</feature>
<dbReference type="Proteomes" id="UP000509301">
    <property type="component" value="Chromosome"/>
</dbReference>
<name>A0A6N0NVG1_9CREN</name>